<keyword evidence="2" id="KW-1185">Reference proteome</keyword>
<dbReference type="Proteomes" id="UP000297693">
    <property type="component" value="Unassembled WGS sequence"/>
</dbReference>
<dbReference type="EMBL" id="RQGD01000010">
    <property type="protein sequence ID" value="TGL62228.1"/>
    <property type="molecule type" value="Genomic_DNA"/>
</dbReference>
<comment type="caution">
    <text evidence="1">The sequence shown here is derived from an EMBL/GenBank/DDBJ whole genome shotgun (WGS) entry which is preliminary data.</text>
</comment>
<dbReference type="OrthoDB" id="328471at2"/>
<evidence type="ECO:0000313" key="2">
    <source>
        <dbReference type="Proteomes" id="UP000297693"/>
    </source>
</evidence>
<dbReference type="RefSeq" id="WP_135621924.1">
    <property type="nucleotide sequence ID" value="NZ_RQGD01000010.1"/>
</dbReference>
<evidence type="ECO:0000313" key="1">
    <source>
        <dbReference type="EMBL" id="TGL62228.1"/>
    </source>
</evidence>
<dbReference type="AlphaFoldDB" id="A0A4R9K7E2"/>
<proteinExistence type="predicted"/>
<protein>
    <submittedName>
        <fullName evidence="1">Uncharacterized protein</fullName>
    </submittedName>
</protein>
<accession>A0A4R9K7E2</accession>
<name>A0A4R9K7E2_9LEPT</name>
<organism evidence="1 2">
    <name type="scientific">Leptospira ognonensis</name>
    <dbReference type="NCBI Taxonomy" id="2484945"/>
    <lineage>
        <taxon>Bacteria</taxon>
        <taxon>Pseudomonadati</taxon>
        <taxon>Spirochaetota</taxon>
        <taxon>Spirochaetia</taxon>
        <taxon>Leptospirales</taxon>
        <taxon>Leptospiraceae</taxon>
        <taxon>Leptospira</taxon>
    </lineage>
</organism>
<reference evidence="1" key="1">
    <citation type="journal article" date="2019" name="PLoS Negl. Trop. Dis.">
        <title>Revisiting the worldwide diversity of Leptospira species in the environment.</title>
        <authorList>
            <person name="Vincent A.T."/>
            <person name="Schiettekatte O."/>
            <person name="Bourhy P."/>
            <person name="Veyrier F.J."/>
            <person name="Picardeau M."/>
        </authorList>
    </citation>
    <scope>NUCLEOTIDE SEQUENCE [LARGE SCALE GENOMIC DNA]</scope>
    <source>
        <strain evidence="1">201702476</strain>
    </source>
</reference>
<gene>
    <name evidence="1" type="ORF">EHQ58_03210</name>
</gene>
<sequence>MKFKIFSITFVIFFLSVGLLAETPVQNLKSKNQSNQKERGEMLDLLRAKLKNEFKLEVQFVVNHFKVSGDYAWFKGDVKRLDGKKIELSEEEGYDCCHVESLFQKQAGKWTIVEANAFSSDVWWEGIGKRYNNANPAVFKE</sequence>